<dbReference type="PANTHER" id="PTHR13420:SF7">
    <property type="entry name" value="UPF0235 PROTEIN C15ORF40"/>
    <property type="match status" value="1"/>
</dbReference>
<reference evidence="3" key="1">
    <citation type="journal article" date="2014" name="Int. J. Syst. Evol. Microbiol.">
        <title>Complete genome sequence of Corynebacterium casei LMG S-19264T (=DSM 44701T), isolated from a smear-ripened cheese.</title>
        <authorList>
            <consortium name="US DOE Joint Genome Institute (JGI-PGF)"/>
            <person name="Walter F."/>
            <person name="Albersmeier A."/>
            <person name="Kalinowski J."/>
            <person name="Ruckert C."/>
        </authorList>
    </citation>
    <scope>NUCLEOTIDE SEQUENCE</scope>
    <source>
        <strain evidence="3">CGMCC 4.7299</strain>
    </source>
</reference>
<dbReference type="AlphaFoldDB" id="A0A8J3BWS0"/>
<dbReference type="InterPro" id="IPR036591">
    <property type="entry name" value="YggU-like_sf"/>
</dbReference>
<dbReference type="SUPFAM" id="SSF69786">
    <property type="entry name" value="YggU-like"/>
    <property type="match status" value="1"/>
</dbReference>
<gene>
    <name evidence="3" type="ORF">GCM10012284_10330</name>
</gene>
<comment type="similarity">
    <text evidence="1 2">Belongs to the UPF0235 family.</text>
</comment>
<reference evidence="3" key="2">
    <citation type="submission" date="2020-09" db="EMBL/GenBank/DDBJ databases">
        <authorList>
            <person name="Sun Q."/>
            <person name="Zhou Y."/>
        </authorList>
    </citation>
    <scope>NUCLEOTIDE SEQUENCE</scope>
    <source>
        <strain evidence="3">CGMCC 4.7299</strain>
    </source>
</reference>
<organism evidence="3 4">
    <name type="scientific">Mangrovihabitans endophyticus</name>
    <dbReference type="NCBI Taxonomy" id="1751298"/>
    <lineage>
        <taxon>Bacteria</taxon>
        <taxon>Bacillati</taxon>
        <taxon>Actinomycetota</taxon>
        <taxon>Actinomycetes</taxon>
        <taxon>Micromonosporales</taxon>
        <taxon>Micromonosporaceae</taxon>
        <taxon>Mangrovihabitans</taxon>
    </lineage>
</organism>
<dbReference type="HAMAP" id="MF_00634">
    <property type="entry name" value="UPF0235"/>
    <property type="match status" value="1"/>
</dbReference>
<dbReference type="InterPro" id="IPR003746">
    <property type="entry name" value="DUF167"/>
</dbReference>
<proteinExistence type="inferred from homology"/>
<protein>
    <recommendedName>
        <fullName evidence="2">UPF0235 protein GCM10012284_10330</fullName>
    </recommendedName>
</protein>
<dbReference type="Pfam" id="PF02594">
    <property type="entry name" value="DUF167"/>
    <property type="match status" value="1"/>
</dbReference>
<name>A0A8J3BWS0_9ACTN</name>
<evidence type="ECO:0000256" key="2">
    <source>
        <dbReference type="HAMAP-Rule" id="MF_00634"/>
    </source>
</evidence>
<dbReference type="Gene3D" id="3.30.1200.10">
    <property type="entry name" value="YggU-like"/>
    <property type="match status" value="1"/>
</dbReference>
<dbReference type="SMART" id="SM01152">
    <property type="entry name" value="DUF167"/>
    <property type="match status" value="1"/>
</dbReference>
<evidence type="ECO:0000256" key="1">
    <source>
        <dbReference type="ARBA" id="ARBA00010364"/>
    </source>
</evidence>
<comment type="caution">
    <text evidence="3">The sequence shown here is derived from an EMBL/GenBank/DDBJ whole genome shotgun (WGS) entry which is preliminary data.</text>
</comment>
<dbReference type="EMBL" id="BMMX01000002">
    <property type="protein sequence ID" value="GGK78354.1"/>
    <property type="molecule type" value="Genomic_DNA"/>
</dbReference>
<dbReference type="GO" id="GO:0005737">
    <property type="term" value="C:cytoplasm"/>
    <property type="evidence" value="ECO:0007669"/>
    <property type="project" value="TreeGrafter"/>
</dbReference>
<dbReference type="Proteomes" id="UP000656042">
    <property type="component" value="Unassembled WGS sequence"/>
</dbReference>
<dbReference type="NCBIfam" id="TIGR00251">
    <property type="entry name" value="DUF167 family protein"/>
    <property type="match status" value="1"/>
</dbReference>
<keyword evidence="4" id="KW-1185">Reference proteome</keyword>
<sequence length="95" mass="9732">MTSIAIRVKPGASRPAVGGAYQGPFGPALVIAVREPPADGRATKAALRALAEAIGVRPSRLALKAGAISRDKLVLVEDPPENLAERVAALLEGGR</sequence>
<evidence type="ECO:0000313" key="4">
    <source>
        <dbReference type="Proteomes" id="UP000656042"/>
    </source>
</evidence>
<accession>A0A8J3BWS0</accession>
<evidence type="ECO:0000313" key="3">
    <source>
        <dbReference type="EMBL" id="GGK78354.1"/>
    </source>
</evidence>
<dbReference type="RefSeq" id="WP_373292742.1">
    <property type="nucleotide sequence ID" value="NZ_BMMX01000002.1"/>
</dbReference>
<dbReference type="PANTHER" id="PTHR13420">
    <property type="entry name" value="UPF0235 PROTEIN C15ORF40"/>
    <property type="match status" value="1"/>
</dbReference>